<evidence type="ECO:0000313" key="1">
    <source>
        <dbReference type="EMBL" id="AZB16746.1"/>
    </source>
</evidence>
<sequence length="259" mass="27757">MQEAGWYSFKWRNYMPDTGRFFNIDPLAEKYDDYTPYQFSSNQPIHAKELEGLESSNDLNKRVAPQQRAISDKRVQEYANAALQNFSNVFNTNFSVKPKLGALGGEAGVTLGPLKGHVGGAVAKVEGSLNTQGPSIKAKAEGLAAEGSLGIKNAKMEGSIAVISMEAEGTIKNSKPSGQFNAEGGKVEGKITNGNISLDLSDAKIGGELKLFKALHIGAEVNFGEAIKGAANTINMVGAAAQNYIQEKIKDMKEKINTK</sequence>
<proteinExistence type="predicted"/>
<dbReference type="Proteomes" id="UP000269015">
    <property type="component" value="Chromosome"/>
</dbReference>
<gene>
    <name evidence="1" type="ORF">EG352_02640</name>
</gene>
<reference evidence="1 2" key="1">
    <citation type="submission" date="2018-11" db="EMBL/GenBank/DDBJ databases">
        <title>Proposal to divide the Flavobacteriaceae and reorganize its genera based on Amino Acid Identity values calculated from whole genome sequences.</title>
        <authorList>
            <person name="Nicholson A.C."/>
            <person name="Gulvik C.A."/>
            <person name="Whitney A.M."/>
            <person name="Humrighouse B.W."/>
            <person name="Bell M."/>
            <person name="Holmes B."/>
            <person name="Steigerwalt A.G."/>
            <person name="Villarma A."/>
            <person name="Sheth M."/>
            <person name="Batra D."/>
            <person name="Pryor J."/>
            <person name="Bernardet J.-F."/>
            <person name="Hugo C."/>
            <person name="Kampfer P."/>
            <person name="Newman J."/>
            <person name="McQuiston J.R."/>
        </authorList>
    </citation>
    <scope>NUCLEOTIDE SEQUENCE [LARGE SCALE GENOMIC DNA]</scope>
    <source>
        <strain evidence="1 2">H5559</strain>
    </source>
</reference>
<organism evidence="1 2">
    <name type="scientific">Chryseobacterium indologenes</name>
    <name type="common">Flavobacterium indologenes</name>
    <dbReference type="NCBI Taxonomy" id="253"/>
    <lineage>
        <taxon>Bacteria</taxon>
        <taxon>Pseudomonadati</taxon>
        <taxon>Bacteroidota</taxon>
        <taxon>Flavobacteriia</taxon>
        <taxon>Flavobacteriales</taxon>
        <taxon>Weeksellaceae</taxon>
        <taxon>Chryseobacterium group</taxon>
        <taxon>Chryseobacterium</taxon>
    </lineage>
</organism>
<dbReference type="EMBL" id="CP033930">
    <property type="protein sequence ID" value="AZB16746.1"/>
    <property type="molecule type" value="Genomic_DNA"/>
</dbReference>
<evidence type="ECO:0000313" key="2">
    <source>
        <dbReference type="Proteomes" id="UP000269015"/>
    </source>
</evidence>
<accession>A0AAD0YTP9</accession>
<protein>
    <recommendedName>
        <fullName evidence="3">RHS repeat-associated core domain-containing protein</fullName>
    </recommendedName>
</protein>
<name>A0AAD0YTP9_CHRID</name>
<dbReference type="Gene3D" id="2.180.10.10">
    <property type="entry name" value="RHS repeat-associated core"/>
    <property type="match status" value="1"/>
</dbReference>
<dbReference type="AlphaFoldDB" id="A0AAD0YTP9"/>
<evidence type="ECO:0008006" key="3">
    <source>
        <dbReference type="Google" id="ProtNLM"/>
    </source>
</evidence>
<dbReference type="RefSeq" id="WP_082723116.1">
    <property type="nucleotide sequence ID" value="NZ_CP033930.1"/>
</dbReference>